<comment type="subcellular location">
    <subcellularLocation>
        <location evidence="1">Cell inner membrane</location>
        <topology evidence="1">Multi-pass membrane protein</topology>
    </subcellularLocation>
</comment>
<name>A0ABU1GDV1_9GAMM</name>
<dbReference type="Proteomes" id="UP001269267">
    <property type="component" value="Unassembled WGS sequence"/>
</dbReference>
<feature type="transmembrane region" description="Helical" evidence="6">
    <location>
        <begin position="376"/>
        <end position="392"/>
    </location>
</feature>
<dbReference type="Pfam" id="PF02653">
    <property type="entry name" value="BPD_transp_2"/>
    <property type="match status" value="2"/>
</dbReference>
<evidence type="ECO:0000256" key="6">
    <source>
        <dbReference type="SAM" id="Phobius"/>
    </source>
</evidence>
<feature type="transmembrane region" description="Helical" evidence="6">
    <location>
        <begin position="46"/>
        <end position="65"/>
    </location>
</feature>
<proteinExistence type="predicted"/>
<evidence type="ECO:0000256" key="4">
    <source>
        <dbReference type="ARBA" id="ARBA00022989"/>
    </source>
</evidence>
<evidence type="ECO:0000256" key="1">
    <source>
        <dbReference type="ARBA" id="ARBA00004429"/>
    </source>
</evidence>
<accession>A0ABU1GDV1</accession>
<feature type="transmembrane region" description="Helical" evidence="6">
    <location>
        <begin position="139"/>
        <end position="157"/>
    </location>
</feature>
<feature type="transmembrane region" description="Helical" evidence="6">
    <location>
        <begin position="404"/>
        <end position="423"/>
    </location>
</feature>
<feature type="transmembrane region" description="Helical" evidence="6">
    <location>
        <begin position="72"/>
        <end position="90"/>
    </location>
</feature>
<evidence type="ECO:0000256" key="3">
    <source>
        <dbReference type="ARBA" id="ARBA00022692"/>
    </source>
</evidence>
<feature type="transmembrane region" description="Helical" evidence="6">
    <location>
        <begin position="308"/>
        <end position="330"/>
    </location>
</feature>
<feature type="transmembrane region" description="Helical" evidence="6">
    <location>
        <begin position="342"/>
        <end position="369"/>
    </location>
</feature>
<dbReference type="EMBL" id="JARWAI010000006">
    <property type="protein sequence ID" value="MDR5875224.1"/>
    <property type="molecule type" value="Genomic_DNA"/>
</dbReference>
<keyword evidence="8" id="KW-1185">Reference proteome</keyword>
<evidence type="ECO:0000313" key="8">
    <source>
        <dbReference type="Proteomes" id="UP001269267"/>
    </source>
</evidence>
<comment type="caution">
    <text evidence="7">The sequence shown here is derived from an EMBL/GenBank/DDBJ whole genome shotgun (WGS) entry which is preliminary data.</text>
</comment>
<evidence type="ECO:0000313" key="7">
    <source>
        <dbReference type="EMBL" id="MDR5875224.1"/>
    </source>
</evidence>
<dbReference type="PANTHER" id="PTHR30482:SF10">
    <property type="entry name" value="HIGH-AFFINITY BRANCHED-CHAIN AMINO ACID TRANSPORT PROTEIN BRAE"/>
    <property type="match status" value="1"/>
</dbReference>
<evidence type="ECO:0000256" key="5">
    <source>
        <dbReference type="ARBA" id="ARBA00023136"/>
    </source>
</evidence>
<feature type="transmembrane region" description="Helical" evidence="6">
    <location>
        <begin position="255"/>
        <end position="276"/>
    </location>
</feature>
<dbReference type="RefSeq" id="WP_230447668.1">
    <property type="nucleotide sequence ID" value="NZ_JARWAI010000006.1"/>
</dbReference>
<evidence type="ECO:0000256" key="2">
    <source>
        <dbReference type="ARBA" id="ARBA00022475"/>
    </source>
</evidence>
<keyword evidence="2" id="KW-1003">Cell membrane</keyword>
<feature type="transmembrane region" description="Helical" evidence="6">
    <location>
        <begin position="110"/>
        <end position="127"/>
    </location>
</feature>
<feature type="transmembrane region" description="Helical" evidence="6">
    <location>
        <begin position="23"/>
        <end position="40"/>
    </location>
</feature>
<keyword evidence="5 6" id="KW-0472">Membrane</keyword>
<keyword evidence="3 6" id="KW-0812">Transmembrane</keyword>
<dbReference type="CDD" id="cd06581">
    <property type="entry name" value="TM_PBP1_LivM_like"/>
    <property type="match status" value="1"/>
</dbReference>
<dbReference type="PANTHER" id="PTHR30482">
    <property type="entry name" value="HIGH-AFFINITY BRANCHED-CHAIN AMINO ACID TRANSPORT SYSTEM PERMEASE"/>
    <property type="match status" value="1"/>
</dbReference>
<gene>
    <name evidence="7" type="ORF">QC815_09865</name>
</gene>
<feature type="transmembrane region" description="Helical" evidence="6">
    <location>
        <begin position="206"/>
        <end position="222"/>
    </location>
</feature>
<dbReference type="InterPro" id="IPR001851">
    <property type="entry name" value="ABC_transp_permease"/>
</dbReference>
<organism evidence="7 8">
    <name type="scientific">Vreelandella gomseomensis</name>
    <dbReference type="NCBI Taxonomy" id="370766"/>
    <lineage>
        <taxon>Bacteria</taxon>
        <taxon>Pseudomonadati</taxon>
        <taxon>Pseudomonadota</taxon>
        <taxon>Gammaproteobacteria</taxon>
        <taxon>Oceanospirillales</taxon>
        <taxon>Halomonadaceae</taxon>
        <taxon>Vreelandella</taxon>
    </lineage>
</organism>
<dbReference type="InterPro" id="IPR043428">
    <property type="entry name" value="LivM-like"/>
</dbReference>
<reference evidence="7 8" key="1">
    <citation type="submission" date="2023-04" db="EMBL/GenBank/DDBJ databases">
        <title>A long-awaited taxogenomic arrangement of the family Halomonadaceae.</title>
        <authorList>
            <person name="De La Haba R."/>
            <person name="Chuvochina M."/>
            <person name="Wittouck S."/>
            <person name="Arahal D.R."/>
            <person name="Sanchez-Porro C."/>
            <person name="Hugenholtz P."/>
            <person name="Ventosa A."/>
        </authorList>
    </citation>
    <scope>NUCLEOTIDE SEQUENCE [LARGE SCALE GENOMIC DNA]</scope>
    <source>
        <strain evidence="7 8">DSM 18042</strain>
    </source>
</reference>
<feature type="transmembrane region" description="Helical" evidence="6">
    <location>
        <begin position="177"/>
        <end position="199"/>
    </location>
</feature>
<keyword evidence="4 6" id="KW-1133">Transmembrane helix</keyword>
<sequence length="436" mass="46652">MADNNYTPQDATPKASRLPLRELCLFGLLLVTIVGVYGVMGPAYSTRMLVEAACYAILALGLTIQWGYAGQFNAGVMGFVALGGVSAMLFSVPVNEAFWDSELPGELGKVLLYAVGATLLVVAASRLTRLGVPKRIRTVFTVLLAIVLYMVVISQLREVTAAIESQAGFVGGLGLPAWTGWIVGGALAGGVGYFIGHVCLGLRSDYLAIATLGIAEIIKAFLKNSDWLTRGTATVSPLPWPTPGPADLGFTLSRAIYLSLTAVIIAAIFFLLHRAYHAPWGRMIRAIRDNELSSAAMGKNINRRRLEIFVLGCILMGVGGGVMASFNSLFDPNGYLPLNHTFLVLVMVILGGPGNNLGTIFGAITVYIIWIMSGPLALYLMDLAVAFGAFAFDWQAPATIDSRALQARVLVIGVLITLVLRFAPKGLLPERIKHHD</sequence>
<protein>
    <submittedName>
        <fullName evidence="7">Branched-chain amino acid ABC transporter permease</fullName>
    </submittedName>
</protein>